<dbReference type="SUPFAM" id="SSF52440">
    <property type="entry name" value="PreATP-grasp domain"/>
    <property type="match status" value="1"/>
</dbReference>
<gene>
    <name evidence="14 17" type="primary">purD</name>
    <name evidence="17" type="ORF">GRI99_02300</name>
</gene>
<dbReference type="SMART" id="SM01209">
    <property type="entry name" value="GARS_A"/>
    <property type="match status" value="1"/>
</dbReference>
<dbReference type="RefSeq" id="WP_160770376.1">
    <property type="nucleotide sequence ID" value="NZ_WTYV01000001.1"/>
</dbReference>
<dbReference type="Gene3D" id="3.30.1490.20">
    <property type="entry name" value="ATP-grasp fold, A domain"/>
    <property type="match status" value="1"/>
</dbReference>
<evidence type="ECO:0000256" key="13">
    <source>
        <dbReference type="ARBA" id="ARBA00042864"/>
    </source>
</evidence>
<dbReference type="SMART" id="SM01210">
    <property type="entry name" value="GARS_C"/>
    <property type="match status" value="1"/>
</dbReference>
<dbReference type="FunFam" id="3.30.470.20:FF:000018">
    <property type="entry name" value="Trifunctional purine biosynthetic protein adenosine-3"/>
    <property type="match status" value="1"/>
</dbReference>
<dbReference type="Proteomes" id="UP000466966">
    <property type="component" value="Unassembled WGS sequence"/>
</dbReference>
<keyword evidence="7 15" id="KW-0547">Nucleotide-binding</keyword>
<dbReference type="InterPro" id="IPR016185">
    <property type="entry name" value="PreATP-grasp_dom_sf"/>
</dbReference>
<dbReference type="GO" id="GO:0046872">
    <property type="term" value="F:metal ion binding"/>
    <property type="evidence" value="ECO:0007669"/>
    <property type="project" value="UniProtKB-KW"/>
</dbReference>
<evidence type="ECO:0000256" key="3">
    <source>
        <dbReference type="ARBA" id="ARBA00005174"/>
    </source>
</evidence>
<keyword evidence="9 15" id="KW-0067">ATP-binding</keyword>
<comment type="cofactor">
    <cofactor evidence="1">
        <name>Mn(2+)</name>
        <dbReference type="ChEBI" id="CHEBI:29035"/>
    </cofactor>
</comment>
<comment type="pathway">
    <text evidence="3 14">Purine metabolism; IMP biosynthesis via de novo pathway; N(1)-(5-phospho-D-ribosyl)glycinamide from 5-phospho-alpha-D-ribose 1-diphosphate: step 2/2.</text>
</comment>
<dbReference type="OrthoDB" id="9807240at2"/>
<evidence type="ECO:0000256" key="12">
    <source>
        <dbReference type="ARBA" id="ARBA00042242"/>
    </source>
</evidence>
<evidence type="ECO:0000256" key="7">
    <source>
        <dbReference type="ARBA" id="ARBA00022741"/>
    </source>
</evidence>
<name>A0A844YUC0_9SPHN</name>
<proteinExistence type="inferred from homology"/>
<dbReference type="Pfam" id="PF01071">
    <property type="entry name" value="GARS_A"/>
    <property type="match status" value="1"/>
</dbReference>
<keyword evidence="10" id="KW-0464">Manganese</keyword>
<evidence type="ECO:0000256" key="11">
    <source>
        <dbReference type="ARBA" id="ARBA00038345"/>
    </source>
</evidence>
<dbReference type="GO" id="GO:0009113">
    <property type="term" value="P:purine nucleobase biosynthetic process"/>
    <property type="evidence" value="ECO:0007669"/>
    <property type="project" value="InterPro"/>
</dbReference>
<evidence type="ECO:0000313" key="18">
    <source>
        <dbReference type="Proteomes" id="UP000466966"/>
    </source>
</evidence>
<evidence type="ECO:0000256" key="9">
    <source>
        <dbReference type="ARBA" id="ARBA00022840"/>
    </source>
</evidence>
<feature type="domain" description="ATP-grasp" evidence="16">
    <location>
        <begin position="111"/>
        <end position="316"/>
    </location>
</feature>
<evidence type="ECO:0000256" key="2">
    <source>
        <dbReference type="ARBA" id="ARBA00001946"/>
    </source>
</evidence>
<evidence type="ECO:0000256" key="8">
    <source>
        <dbReference type="ARBA" id="ARBA00022755"/>
    </source>
</evidence>
<evidence type="ECO:0000256" key="6">
    <source>
        <dbReference type="ARBA" id="ARBA00022723"/>
    </source>
</evidence>
<dbReference type="InterPro" id="IPR011054">
    <property type="entry name" value="Rudment_hybrid_motif"/>
</dbReference>
<dbReference type="Gene3D" id="3.90.600.10">
    <property type="entry name" value="Phosphoribosylglycinamide synthetase, C-terminal domain"/>
    <property type="match status" value="1"/>
</dbReference>
<dbReference type="PROSITE" id="PS50975">
    <property type="entry name" value="ATP_GRASP"/>
    <property type="match status" value="1"/>
</dbReference>
<dbReference type="InterPro" id="IPR037123">
    <property type="entry name" value="PRibGlycinamide_synth_C_sf"/>
</dbReference>
<dbReference type="SUPFAM" id="SSF56059">
    <property type="entry name" value="Glutathione synthetase ATP-binding domain-like"/>
    <property type="match status" value="1"/>
</dbReference>
<keyword evidence="8 14" id="KW-0658">Purine biosynthesis</keyword>
<dbReference type="InterPro" id="IPR020562">
    <property type="entry name" value="PRibGlycinamide_synth_N"/>
</dbReference>
<dbReference type="InterPro" id="IPR013815">
    <property type="entry name" value="ATP_grasp_subdomain_1"/>
</dbReference>
<dbReference type="Pfam" id="PF02844">
    <property type="entry name" value="GARS_N"/>
    <property type="match status" value="1"/>
</dbReference>
<dbReference type="EC" id="6.3.4.13" evidence="4 14"/>
<keyword evidence="6" id="KW-0479">Metal-binding</keyword>
<dbReference type="InterPro" id="IPR011761">
    <property type="entry name" value="ATP-grasp"/>
</dbReference>
<evidence type="ECO:0000256" key="15">
    <source>
        <dbReference type="PROSITE-ProRule" id="PRU00409"/>
    </source>
</evidence>
<dbReference type="InterPro" id="IPR020560">
    <property type="entry name" value="PRibGlycinamide_synth_C-dom"/>
</dbReference>
<sequence length="432" mass="44960">MNILLIGAGGREHALAWKLAQSRAITTDGGKLFATPGNPGIAQHAECFETDLSDHELVLAFCEQEHIGLVVIGPEAPLVDGLADSLRTEGFAVFGPSAAAAQLEGSKGFTKDLCARANIPTAGYVRTTSLEQAKAALAGFSAPYVLKADGLAAGKGVVIAETLADAESALADMFDGAFGDAGAEVVIEEFMEGEEASFFAITDGATIIPFGTAQDHKRVGDGDTGPNTGGMGAYSPAPIITPEIRAEVLSRILVPTVQQMAADGHPYSGVLYAGLMLTDEGPKLVEYNCRFGDPECQVLMMRLEEDLADYLLACATGALATMERPKLSHDTALTVVMAAQGYPGTPQKGGAIALNDAEADGAVVFHAGTVIDEEDGTLRANGGRVLNVTARGATVAEAQARAYAAVDRISFPTGFCRRDIGNKEIAREKARG</sequence>
<evidence type="ECO:0000256" key="14">
    <source>
        <dbReference type="HAMAP-Rule" id="MF_00138"/>
    </source>
</evidence>
<evidence type="ECO:0000259" key="16">
    <source>
        <dbReference type="PROSITE" id="PS50975"/>
    </source>
</evidence>
<organism evidence="17 18">
    <name type="scientific">Alteraurantiacibacter buctensis</name>
    <dbReference type="NCBI Taxonomy" id="1503981"/>
    <lineage>
        <taxon>Bacteria</taxon>
        <taxon>Pseudomonadati</taxon>
        <taxon>Pseudomonadota</taxon>
        <taxon>Alphaproteobacteria</taxon>
        <taxon>Sphingomonadales</taxon>
        <taxon>Erythrobacteraceae</taxon>
        <taxon>Alteraurantiacibacter</taxon>
    </lineage>
</organism>
<comment type="similarity">
    <text evidence="11 14">Belongs to the GARS family.</text>
</comment>
<dbReference type="EMBL" id="WTYV01000001">
    <property type="protein sequence ID" value="MXO70461.1"/>
    <property type="molecule type" value="Genomic_DNA"/>
</dbReference>
<dbReference type="Pfam" id="PF02843">
    <property type="entry name" value="GARS_C"/>
    <property type="match status" value="1"/>
</dbReference>
<dbReference type="SUPFAM" id="SSF51246">
    <property type="entry name" value="Rudiment single hybrid motif"/>
    <property type="match status" value="1"/>
</dbReference>
<dbReference type="HAMAP" id="MF_00138">
    <property type="entry name" value="GARS"/>
    <property type="match status" value="1"/>
</dbReference>
<protein>
    <recommendedName>
        <fullName evidence="4 14">Phosphoribosylamine--glycine ligase</fullName>
        <ecNumber evidence="4 14">6.3.4.13</ecNumber>
    </recommendedName>
    <alternativeName>
        <fullName evidence="14">GARS</fullName>
    </alternativeName>
    <alternativeName>
        <fullName evidence="12 14">Glycinamide ribonucleotide synthetase</fullName>
    </alternativeName>
    <alternativeName>
        <fullName evidence="13 14">Phosphoribosylglycinamide synthetase</fullName>
    </alternativeName>
</protein>
<dbReference type="GO" id="GO:0005524">
    <property type="term" value="F:ATP binding"/>
    <property type="evidence" value="ECO:0007669"/>
    <property type="project" value="UniProtKB-UniRule"/>
</dbReference>
<dbReference type="GO" id="GO:0006189">
    <property type="term" value="P:'de novo' IMP biosynthetic process"/>
    <property type="evidence" value="ECO:0007669"/>
    <property type="project" value="UniProtKB-UniRule"/>
</dbReference>
<dbReference type="InterPro" id="IPR020561">
    <property type="entry name" value="PRibGlycinamid_synth_ATP-grasp"/>
</dbReference>
<evidence type="ECO:0000256" key="10">
    <source>
        <dbReference type="ARBA" id="ARBA00023211"/>
    </source>
</evidence>
<evidence type="ECO:0000256" key="1">
    <source>
        <dbReference type="ARBA" id="ARBA00001936"/>
    </source>
</evidence>
<dbReference type="InterPro" id="IPR020559">
    <property type="entry name" value="PRibGlycinamide_synth_CS"/>
</dbReference>
<dbReference type="PANTHER" id="PTHR43472:SF1">
    <property type="entry name" value="PHOSPHORIBOSYLAMINE--GLYCINE LIGASE, CHLOROPLASTIC"/>
    <property type="match status" value="1"/>
</dbReference>
<accession>A0A844YUC0</accession>
<evidence type="ECO:0000313" key="17">
    <source>
        <dbReference type="EMBL" id="MXO70461.1"/>
    </source>
</evidence>
<dbReference type="UniPathway" id="UPA00074">
    <property type="reaction ID" value="UER00125"/>
</dbReference>
<dbReference type="Gene3D" id="3.30.470.20">
    <property type="entry name" value="ATP-grasp fold, B domain"/>
    <property type="match status" value="1"/>
</dbReference>
<dbReference type="Gene3D" id="3.40.50.20">
    <property type="match status" value="1"/>
</dbReference>
<dbReference type="FunFam" id="3.90.600.10:FF:000001">
    <property type="entry name" value="Trifunctional purine biosynthetic protein adenosine-3"/>
    <property type="match status" value="1"/>
</dbReference>
<comment type="caution">
    <text evidence="17">The sequence shown here is derived from an EMBL/GenBank/DDBJ whole genome shotgun (WGS) entry which is preliminary data.</text>
</comment>
<keyword evidence="18" id="KW-1185">Reference proteome</keyword>
<evidence type="ECO:0000256" key="5">
    <source>
        <dbReference type="ARBA" id="ARBA00022598"/>
    </source>
</evidence>
<dbReference type="InterPro" id="IPR000115">
    <property type="entry name" value="PRibGlycinamide_synth"/>
</dbReference>
<keyword evidence="5 14" id="KW-0436">Ligase</keyword>
<dbReference type="AlphaFoldDB" id="A0A844YUC0"/>
<dbReference type="PROSITE" id="PS00184">
    <property type="entry name" value="GARS"/>
    <property type="match status" value="1"/>
</dbReference>
<comment type="cofactor">
    <cofactor evidence="2">
        <name>Mg(2+)</name>
        <dbReference type="ChEBI" id="CHEBI:18420"/>
    </cofactor>
</comment>
<dbReference type="NCBIfam" id="TIGR00877">
    <property type="entry name" value="purD"/>
    <property type="match status" value="1"/>
</dbReference>
<dbReference type="GO" id="GO:0004637">
    <property type="term" value="F:phosphoribosylamine-glycine ligase activity"/>
    <property type="evidence" value="ECO:0007669"/>
    <property type="project" value="UniProtKB-UniRule"/>
</dbReference>
<reference evidence="17 18" key="1">
    <citation type="submission" date="2019-12" db="EMBL/GenBank/DDBJ databases">
        <title>Genomic-based taxomic classification of the family Erythrobacteraceae.</title>
        <authorList>
            <person name="Xu L."/>
        </authorList>
    </citation>
    <scope>NUCLEOTIDE SEQUENCE [LARGE SCALE GENOMIC DNA]</scope>
    <source>
        <strain evidence="17 18">M0322</strain>
    </source>
</reference>
<dbReference type="PANTHER" id="PTHR43472">
    <property type="entry name" value="PHOSPHORIBOSYLAMINE--GLYCINE LIGASE"/>
    <property type="match status" value="1"/>
</dbReference>
<evidence type="ECO:0000256" key="4">
    <source>
        <dbReference type="ARBA" id="ARBA00013255"/>
    </source>
</evidence>
<comment type="catalytic activity">
    <reaction evidence="14">
        <text>5-phospho-beta-D-ribosylamine + glycine + ATP = N(1)-(5-phospho-beta-D-ribosyl)glycinamide + ADP + phosphate + H(+)</text>
        <dbReference type="Rhea" id="RHEA:17453"/>
        <dbReference type="ChEBI" id="CHEBI:15378"/>
        <dbReference type="ChEBI" id="CHEBI:30616"/>
        <dbReference type="ChEBI" id="CHEBI:43474"/>
        <dbReference type="ChEBI" id="CHEBI:57305"/>
        <dbReference type="ChEBI" id="CHEBI:58681"/>
        <dbReference type="ChEBI" id="CHEBI:143788"/>
        <dbReference type="ChEBI" id="CHEBI:456216"/>
        <dbReference type="EC" id="6.3.4.13"/>
    </reaction>
</comment>